<dbReference type="InterPro" id="IPR052230">
    <property type="entry name" value="DNA_polymerase_eta"/>
</dbReference>
<evidence type="ECO:0000256" key="10">
    <source>
        <dbReference type="ARBA" id="ARBA00023242"/>
    </source>
</evidence>
<keyword evidence="16" id="KW-1185">Reference proteome</keyword>
<dbReference type="InterPro" id="IPR036775">
    <property type="entry name" value="DNA_pol_Y-fam_lit_finger_sf"/>
</dbReference>
<dbReference type="Pfam" id="PF18439">
    <property type="entry name" value="zf_UBZ"/>
    <property type="match status" value="1"/>
</dbReference>
<dbReference type="EMBL" id="LYXU01000002">
    <property type="protein sequence ID" value="OBS24040.1"/>
    <property type="molecule type" value="Genomic_DNA"/>
</dbReference>
<feature type="domain" description="UBZ3-type" evidence="14">
    <location>
        <begin position="605"/>
        <end position="640"/>
    </location>
</feature>
<evidence type="ECO:0000256" key="6">
    <source>
        <dbReference type="ARBA" id="ARBA00022771"/>
    </source>
</evidence>
<feature type="compositionally biased region" description="Basic and acidic residues" evidence="12">
    <location>
        <begin position="1419"/>
        <end position="1429"/>
    </location>
</feature>
<dbReference type="Gene3D" id="3.30.70.270">
    <property type="match status" value="1"/>
</dbReference>
<feature type="compositionally biased region" description="Low complexity" evidence="12">
    <location>
        <begin position="538"/>
        <end position="553"/>
    </location>
</feature>
<feature type="region of interest" description="Disordered" evidence="12">
    <location>
        <begin position="496"/>
        <end position="571"/>
    </location>
</feature>
<dbReference type="GO" id="GO:0009314">
    <property type="term" value="P:response to radiation"/>
    <property type="evidence" value="ECO:0007669"/>
    <property type="project" value="TreeGrafter"/>
</dbReference>
<dbReference type="GO" id="GO:0006281">
    <property type="term" value="P:DNA repair"/>
    <property type="evidence" value="ECO:0007669"/>
    <property type="project" value="UniProtKB-KW"/>
</dbReference>
<evidence type="ECO:0000256" key="3">
    <source>
        <dbReference type="ARBA" id="ARBA00022679"/>
    </source>
</evidence>
<dbReference type="GO" id="GO:0003684">
    <property type="term" value="F:damaged DNA binding"/>
    <property type="evidence" value="ECO:0007669"/>
    <property type="project" value="InterPro"/>
</dbReference>
<feature type="compositionally biased region" description="Pro residues" evidence="12">
    <location>
        <begin position="929"/>
        <end position="947"/>
    </location>
</feature>
<evidence type="ECO:0000256" key="2">
    <source>
        <dbReference type="ARBA" id="ARBA00004173"/>
    </source>
</evidence>
<reference evidence="15 16" key="1">
    <citation type="submission" date="2016-06" db="EMBL/GenBank/DDBJ databases">
        <title>Living apart together: crosstalk between the core and supernumerary genomes in a fungal plant pathogen.</title>
        <authorList>
            <person name="Vanheule A."/>
            <person name="Audenaert K."/>
            <person name="Warris S."/>
            <person name="Van De Geest H."/>
            <person name="Schijlen E."/>
            <person name="Hofte M."/>
            <person name="De Saeger S."/>
            <person name="Haesaert G."/>
            <person name="Waalwijk C."/>
            <person name="Van Der Lee T."/>
        </authorList>
    </citation>
    <scope>NUCLEOTIDE SEQUENCE [LARGE SCALE GENOMIC DNA]</scope>
    <source>
        <strain evidence="15 16">2516</strain>
    </source>
</reference>
<feature type="compositionally biased region" description="Polar residues" evidence="12">
    <location>
        <begin position="1124"/>
        <end position="1133"/>
    </location>
</feature>
<evidence type="ECO:0000256" key="8">
    <source>
        <dbReference type="ARBA" id="ARBA00023128"/>
    </source>
</evidence>
<feature type="compositionally biased region" description="Polar residues" evidence="12">
    <location>
        <begin position="649"/>
        <end position="659"/>
    </location>
</feature>
<dbReference type="Gene3D" id="1.10.150.20">
    <property type="entry name" value="5' to 3' exonuclease, C-terminal subdomain"/>
    <property type="match status" value="1"/>
</dbReference>
<evidence type="ECO:0000259" key="13">
    <source>
        <dbReference type="PROSITE" id="PS50173"/>
    </source>
</evidence>
<name>A0A1B8AU95_FUSPO</name>
<dbReference type="STRING" id="36050.A0A1B8AU95"/>
<keyword evidence="3" id="KW-0808">Transferase</keyword>
<keyword evidence="5" id="KW-0227">DNA damage</keyword>
<dbReference type="GO" id="GO:0070987">
    <property type="term" value="P:error-free translesion synthesis"/>
    <property type="evidence" value="ECO:0007669"/>
    <property type="project" value="UniProtKB-ARBA"/>
</dbReference>
<keyword evidence="8" id="KW-0496">Mitochondrion</keyword>
<dbReference type="Pfam" id="PF21704">
    <property type="entry name" value="POLH-Rev1_HhH"/>
    <property type="match status" value="1"/>
</dbReference>
<protein>
    <recommendedName>
        <fullName evidence="11">DNA polymerase eta</fullName>
    </recommendedName>
</protein>
<evidence type="ECO:0000256" key="7">
    <source>
        <dbReference type="ARBA" id="ARBA00022833"/>
    </source>
</evidence>
<feature type="compositionally biased region" description="Basic and acidic residues" evidence="12">
    <location>
        <begin position="685"/>
        <end position="706"/>
    </location>
</feature>
<dbReference type="GO" id="GO:0008270">
    <property type="term" value="F:zinc ion binding"/>
    <property type="evidence" value="ECO:0007669"/>
    <property type="project" value="UniProtKB-KW"/>
</dbReference>
<comment type="subcellular location">
    <subcellularLocation>
        <location evidence="2">Mitochondrion</location>
    </subcellularLocation>
    <subcellularLocation>
        <location evidence="1">Nucleus</location>
    </subcellularLocation>
</comment>
<feature type="region of interest" description="Disordered" evidence="12">
    <location>
        <begin position="896"/>
        <end position="1145"/>
    </location>
</feature>
<gene>
    <name evidence="15" type="ORF">FPOA_04588</name>
</gene>
<keyword evidence="4" id="KW-0479">Metal-binding</keyword>
<keyword evidence="6" id="KW-0863">Zinc-finger</keyword>
<dbReference type="GO" id="GO:0007064">
    <property type="term" value="P:mitotic sister chromatid cohesion"/>
    <property type="evidence" value="ECO:0007669"/>
    <property type="project" value="UniProtKB-ARBA"/>
</dbReference>
<feature type="compositionally biased region" description="Basic residues" evidence="12">
    <location>
        <begin position="1430"/>
        <end position="1439"/>
    </location>
</feature>
<feature type="region of interest" description="Disordered" evidence="12">
    <location>
        <begin position="790"/>
        <end position="813"/>
    </location>
</feature>
<feature type="region of interest" description="Disordered" evidence="12">
    <location>
        <begin position="1212"/>
        <end position="1272"/>
    </location>
</feature>
<dbReference type="FunFam" id="3.30.1490.100:FF:000009">
    <property type="entry name" value="DNA polymerase eta subunit"/>
    <property type="match status" value="1"/>
</dbReference>
<feature type="domain" description="UmuC" evidence="13">
    <location>
        <begin position="46"/>
        <end position="307"/>
    </location>
</feature>
<feature type="compositionally biased region" description="Polar residues" evidence="12">
    <location>
        <begin position="897"/>
        <end position="907"/>
    </location>
</feature>
<evidence type="ECO:0000313" key="15">
    <source>
        <dbReference type="EMBL" id="OBS24040.1"/>
    </source>
</evidence>
<dbReference type="GO" id="GO:0003887">
    <property type="term" value="F:DNA-directed DNA polymerase activity"/>
    <property type="evidence" value="ECO:0007669"/>
    <property type="project" value="TreeGrafter"/>
</dbReference>
<sequence>MASSPFHRPFGASSPLNEGGWRRSQFTYRQFSQLASSNTSNPLRVIAHIDLDAFYAQCEIIRLGIAEDKPLAVQQWQGLIAVNYPAREHGIGRHCNVEEAKKLCPELIAQHVATWREGDDKWAYRDDAAANIVTDKVSLDPYRLQSRKILACIKDALPVDLQKVEKASIDEVFLDLSNQVHSILLERFPELSNPPPYDDPTEKLPLPPIAALDWQTDALIDLDEEQETTDPDWDDVAILIGSEIVRKVRSEVRQKLGYTCSAGVASNKLLSKLGSAYKKPNKQTVVRNRAVSAFMAGFKVTKLRNLGGKLGEQIVSTFSTENVTELLEVPLSSMKAKLGHETGFWVFNTIRGIDTSEVNSRTQIKSMLSAKSFRPTINSSEQALRWLRIFAADIFARLVEEGVLENKRRPKTMNLHHRHEGQVRSRQAPIHQGRALDEECLFELAKDLLSQIIAEGRGVWPCANLSLSVGGFEDGVKGNMGIGAFLVKGEEAEALRLSTSESRPPSAGPEPLAKKRRVEDSGIQRFFSKRSSTDHDGSSSNKPPTPNENTNTTRTLSEDAQKSTSSATNYGYEARHRTDIGSHPSTVSLWHASAFSTETDRNTQFSIDPLKCSRCKANFADPEALQSHGDWHMAKDLQEEERVKPTFAERQSTTRNTVPKTRGTAAKRGRGDKLEQAHGGLRCDSPARNRLVQESKERQEGLEQKQRACLSTKESRPASPGAQVSSVTAKAQAQPQDHNPARQGGEGIVGHAQQLPEAPGVPTTSGFGNKAVKRSTKIGRHWVQGCWQHGTDKDQASEDQDQNQGTHAPGQQRQLQIPHFGVGFGQAERQASVTDSPRQEPVDSFTAQEPKEENPSSINERLAQSPPGFEQPGHPSLYYLGLLQNQNHLHHAQQYQGFTGNDPSISTHQQPQPPSFGHHQHQHHQPPACSSPPLPFSFPFPTPPASAPPTSAFGLAAPPPPPPPPPPPATPPRPPSRRRFQPTTSRRQQNLSHCRSNSNLSSNSSNGASANRRLLASRSPASHSASGKTPRQRLAPPPPQPIDCTAPQDTPTAHHRHSPFLPAHPHPPASSFSARSALSALSTSSPSSPISGSISSSPALPSTFSPLSSSSSSYQTCSSAVSSPHINMSRSSRNPPPAVAGTGRQNEYFVPRDGIDREVISADICRYLGNDALVRPGHYENPQTGQAVQGYYITAYRNLTTAMIEDLKADSARWDSERRAQTSRNTSGVQYRYSETHQSRQHHGPTEGPYATDPYSRDSGFDGGPRYPGTGAPGYTGAAGSYSQSYGGSSSGFAGYTQAQQSPPPADARFSSTPAAAVMNTPYQAGQSPYVDVGTNQRPRGYDAYANQAAAAAAAAAAQQQAYATSAPSQPGYPATAAYQYSGQAPPAGYTMQPQDPFYGRGQPAQGYTQASHGTSSSRRSERESDRHSSDRHHRSSRR</sequence>
<dbReference type="InterPro" id="IPR013087">
    <property type="entry name" value="Znf_C2H2_type"/>
</dbReference>
<organism evidence="15 16">
    <name type="scientific">Fusarium poae</name>
    <dbReference type="NCBI Taxonomy" id="36050"/>
    <lineage>
        <taxon>Eukaryota</taxon>
        <taxon>Fungi</taxon>
        <taxon>Dikarya</taxon>
        <taxon>Ascomycota</taxon>
        <taxon>Pezizomycotina</taxon>
        <taxon>Sordariomycetes</taxon>
        <taxon>Hypocreomycetidae</taxon>
        <taxon>Hypocreales</taxon>
        <taxon>Nectriaceae</taxon>
        <taxon>Fusarium</taxon>
    </lineage>
</organism>
<feature type="region of interest" description="Disordered" evidence="12">
    <location>
        <begin position="1361"/>
        <end position="1439"/>
    </location>
</feature>
<feature type="region of interest" description="Disordered" evidence="12">
    <location>
        <begin position="1289"/>
        <end position="1315"/>
    </location>
</feature>
<keyword evidence="10" id="KW-0539">Nucleus</keyword>
<feature type="compositionally biased region" description="Low complexity" evidence="12">
    <location>
        <begin position="1069"/>
        <end position="1123"/>
    </location>
</feature>
<dbReference type="FunFam" id="1.10.150.20:FF:000014">
    <property type="entry name" value="Polymerase (DNA directed), eta"/>
    <property type="match status" value="1"/>
</dbReference>
<dbReference type="FunFam" id="3.40.1170.60:FF:000008">
    <property type="entry name" value="DNA polymerase eta subunit"/>
    <property type="match status" value="1"/>
</dbReference>
<dbReference type="Gene3D" id="3.30.1490.100">
    <property type="entry name" value="DNA polymerase, Y-family, little finger domain"/>
    <property type="match status" value="1"/>
</dbReference>
<dbReference type="PROSITE" id="PS00028">
    <property type="entry name" value="ZINC_FINGER_C2H2_1"/>
    <property type="match status" value="1"/>
</dbReference>
<dbReference type="Pfam" id="PF11799">
    <property type="entry name" value="IMS_C"/>
    <property type="match status" value="1"/>
</dbReference>
<dbReference type="Pfam" id="PF00817">
    <property type="entry name" value="IMS"/>
    <property type="match status" value="1"/>
</dbReference>
<dbReference type="Proteomes" id="UP000091967">
    <property type="component" value="Unassembled WGS sequence"/>
</dbReference>
<feature type="compositionally biased region" description="Polar residues" evidence="12">
    <location>
        <begin position="1406"/>
        <end position="1415"/>
    </location>
</feature>
<keyword evidence="7" id="KW-0862">Zinc</keyword>
<evidence type="ECO:0000256" key="9">
    <source>
        <dbReference type="ARBA" id="ARBA00023204"/>
    </source>
</evidence>
<dbReference type="InterPro" id="IPR017961">
    <property type="entry name" value="DNA_pol_Y-fam_little_finger"/>
</dbReference>
<dbReference type="PROSITE" id="PS50173">
    <property type="entry name" value="UMUC"/>
    <property type="match status" value="1"/>
</dbReference>
<feature type="compositionally biased region" description="Pro residues" evidence="12">
    <location>
        <begin position="957"/>
        <end position="974"/>
    </location>
</feature>
<evidence type="ECO:0000256" key="12">
    <source>
        <dbReference type="SAM" id="MobiDB-lite"/>
    </source>
</evidence>
<feature type="region of interest" description="Disordered" evidence="12">
    <location>
        <begin position="642"/>
        <end position="747"/>
    </location>
</feature>
<feature type="compositionally biased region" description="Low complexity" evidence="12">
    <location>
        <begin position="981"/>
        <end position="1014"/>
    </location>
</feature>
<dbReference type="InterPro" id="IPR043502">
    <property type="entry name" value="DNA/RNA_pol_sf"/>
</dbReference>
<dbReference type="PROSITE" id="PS51907">
    <property type="entry name" value="ZF_UBZ3"/>
    <property type="match status" value="1"/>
</dbReference>
<dbReference type="InterPro" id="IPR043128">
    <property type="entry name" value="Rev_trsase/Diguanyl_cyclase"/>
</dbReference>
<accession>A0A1B8AU95</accession>
<dbReference type="PANTHER" id="PTHR45873">
    <property type="entry name" value="DNA POLYMERASE ETA"/>
    <property type="match status" value="1"/>
</dbReference>
<dbReference type="SUPFAM" id="SSF56672">
    <property type="entry name" value="DNA/RNA polymerases"/>
    <property type="match status" value="1"/>
</dbReference>
<dbReference type="Gene3D" id="3.40.1170.60">
    <property type="match status" value="1"/>
</dbReference>
<feature type="region of interest" description="Disordered" evidence="12">
    <location>
        <begin position="827"/>
        <end position="876"/>
    </location>
</feature>
<feature type="compositionally biased region" description="Polar residues" evidence="12">
    <location>
        <begin position="722"/>
        <end position="737"/>
    </location>
</feature>
<dbReference type="GO" id="GO:0005657">
    <property type="term" value="C:replication fork"/>
    <property type="evidence" value="ECO:0007669"/>
    <property type="project" value="UniProtKB-ARBA"/>
</dbReference>
<evidence type="ECO:0000313" key="16">
    <source>
        <dbReference type="Proteomes" id="UP000091967"/>
    </source>
</evidence>
<evidence type="ECO:0000256" key="1">
    <source>
        <dbReference type="ARBA" id="ARBA00004123"/>
    </source>
</evidence>
<evidence type="ECO:0000259" key="14">
    <source>
        <dbReference type="PROSITE" id="PS51907"/>
    </source>
</evidence>
<feature type="compositionally biased region" description="Polar residues" evidence="12">
    <location>
        <begin position="802"/>
        <end position="813"/>
    </location>
</feature>
<dbReference type="GO" id="GO:0005739">
    <property type="term" value="C:mitochondrion"/>
    <property type="evidence" value="ECO:0007669"/>
    <property type="project" value="UniProtKB-SubCell"/>
</dbReference>
<proteinExistence type="predicted"/>
<dbReference type="GO" id="GO:0035861">
    <property type="term" value="C:site of double-strand break"/>
    <property type="evidence" value="ECO:0007669"/>
    <property type="project" value="TreeGrafter"/>
</dbReference>
<keyword evidence="9" id="KW-0234">DNA repair</keyword>
<dbReference type="InterPro" id="IPR041298">
    <property type="entry name" value="UBZ3"/>
</dbReference>
<dbReference type="InterPro" id="IPR001126">
    <property type="entry name" value="UmuC"/>
</dbReference>
<dbReference type="GO" id="GO:0042276">
    <property type="term" value="P:error-prone translesion synthesis"/>
    <property type="evidence" value="ECO:0007669"/>
    <property type="project" value="TreeGrafter"/>
</dbReference>
<dbReference type="SUPFAM" id="SSF100879">
    <property type="entry name" value="Lesion bypass DNA polymerase (Y-family), little finger domain"/>
    <property type="match status" value="1"/>
</dbReference>
<evidence type="ECO:0000256" key="4">
    <source>
        <dbReference type="ARBA" id="ARBA00022723"/>
    </source>
</evidence>
<dbReference type="PANTHER" id="PTHR45873:SF1">
    <property type="entry name" value="DNA POLYMERASE ETA"/>
    <property type="match status" value="1"/>
</dbReference>
<evidence type="ECO:0000256" key="5">
    <source>
        <dbReference type="ARBA" id="ARBA00022763"/>
    </source>
</evidence>
<dbReference type="GO" id="GO:0005634">
    <property type="term" value="C:nucleus"/>
    <property type="evidence" value="ECO:0007669"/>
    <property type="project" value="UniProtKB-SubCell"/>
</dbReference>
<evidence type="ECO:0000256" key="11">
    <source>
        <dbReference type="ARBA" id="ARBA00044975"/>
    </source>
</evidence>
<comment type="caution">
    <text evidence="15">The sequence shown here is derived from an EMBL/GenBank/DDBJ whole genome shotgun (WGS) entry which is preliminary data.</text>
</comment>
<feature type="compositionally biased region" description="Polar residues" evidence="12">
    <location>
        <begin position="1019"/>
        <end position="1029"/>
    </location>
</feature>